<evidence type="ECO:0000256" key="3">
    <source>
        <dbReference type="ARBA" id="ARBA00022729"/>
    </source>
</evidence>
<dbReference type="InterPro" id="IPR010583">
    <property type="entry name" value="MipA"/>
</dbReference>
<keyword evidence="5" id="KW-0998">Cell outer membrane</keyword>
<organism evidence="7 8">
    <name type="scientific">Acinetobacter gerneri</name>
    <dbReference type="NCBI Taxonomy" id="202952"/>
    <lineage>
        <taxon>Bacteria</taxon>
        <taxon>Pseudomonadati</taxon>
        <taxon>Pseudomonadota</taxon>
        <taxon>Gammaproteobacteria</taxon>
        <taxon>Moraxellales</taxon>
        <taxon>Moraxellaceae</taxon>
        <taxon>Acinetobacter</taxon>
    </lineage>
</organism>
<dbReference type="RefSeq" id="WP_308956847.1">
    <property type="nucleotide sequence ID" value="NZ_JAVICY010000023.1"/>
</dbReference>
<keyword evidence="3 6" id="KW-0732">Signal</keyword>
<comment type="similarity">
    <text evidence="2">Belongs to the MipA/OmpV family.</text>
</comment>
<evidence type="ECO:0000256" key="5">
    <source>
        <dbReference type="ARBA" id="ARBA00023237"/>
    </source>
</evidence>
<evidence type="ECO:0000313" key="8">
    <source>
        <dbReference type="Proteomes" id="UP001243195"/>
    </source>
</evidence>
<comment type="caution">
    <text evidence="7">The sequence shown here is derived from an EMBL/GenBank/DDBJ whole genome shotgun (WGS) entry which is preliminary data.</text>
</comment>
<dbReference type="EMBL" id="JAVIDA010000020">
    <property type="protein sequence ID" value="MDQ9072457.1"/>
    <property type="molecule type" value="Genomic_DNA"/>
</dbReference>
<keyword evidence="4" id="KW-0472">Membrane</keyword>
<name>A0AAW8JIM7_9GAMM</name>
<evidence type="ECO:0000313" key="7">
    <source>
        <dbReference type="EMBL" id="MDQ9072457.1"/>
    </source>
</evidence>
<dbReference type="PROSITE" id="PS51257">
    <property type="entry name" value="PROKAR_LIPOPROTEIN"/>
    <property type="match status" value="1"/>
</dbReference>
<feature type="chain" id="PRO_5043353407" evidence="6">
    <location>
        <begin position="31"/>
        <end position="255"/>
    </location>
</feature>
<feature type="signal peptide" evidence="6">
    <location>
        <begin position="1"/>
        <end position="30"/>
    </location>
</feature>
<evidence type="ECO:0000256" key="4">
    <source>
        <dbReference type="ARBA" id="ARBA00023136"/>
    </source>
</evidence>
<dbReference type="PANTHER" id="PTHR38776:SF1">
    <property type="entry name" value="MLTA-INTERACTING PROTEIN-RELATED"/>
    <property type="match status" value="1"/>
</dbReference>
<accession>A0AAW8JIM7</accession>
<dbReference type="GO" id="GO:0009279">
    <property type="term" value="C:cell outer membrane"/>
    <property type="evidence" value="ECO:0007669"/>
    <property type="project" value="UniProtKB-SubCell"/>
</dbReference>
<dbReference type="Proteomes" id="UP001243195">
    <property type="component" value="Unassembled WGS sequence"/>
</dbReference>
<dbReference type="Pfam" id="PF06629">
    <property type="entry name" value="MipA"/>
    <property type="match status" value="1"/>
</dbReference>
<gene>
    <name evidence="7" type="ORF">RFH51_13430</name>
</gene>
<reference evidence="7" key="1">
    <citation type="submission" date="2023-08" db="EMBL/GenBank/DDBJ databases">
        <title>Emergence of clinically-relevant ST2 carbapenem-resistant Acinetobacter baumannii strains in hospital sewages in Zhejiang, East of China.</title>
        <authorList>
            <person name="Kaichao C."/>
            <person name="Zhang R."/>
        </authorList>
    </citation>
    <scope>NUCLEOTIDE SEQUENCE</scope>
    <source>
        <strain evidence="7">M-SY-60</strain>
    </source>
</reference>
<sequence length="255" mass="28654">MKSSKNNVLSFCSSLSCMVILSITTGFAHAEDQKNQLGVGLSTSSDFQAYKGDTTVSSILPAFFYDNDKFYIEGDEAGFYLLNDDKNELRINAYYDGSSFDPKGSLRTLKSRKWSAMAGASYMRITPFGGFKAQIGTDILSRSDGTVATLSYLAELKKGDWSFYPELGFAWNDKKYNDYYYGVSAQEAKSAGISEYHPKDSIQPYANINVNYKLNNTWNLFGGLEVNYLSNQQHNSPIVERRFDIEPSLGFIFKF</sequence>
<evidence type="ECO:0000256" key="2">
    <source>
        <dbReference type="ARBA" id="ARBA00005722"/>
    </source>
</evidence>
<protein>
    <submittedName>
        <fullName evidence="7">MipA/OmpV family protein</fullName>
    </submittedName>
</protein>
<dbReference type="AlphaFoldDB" id="A0AAW8JIM7"/>
<comment type="subcellular location">
    <subcellularLocation>
        <location evidence="1">Cell outer membrane</location>
    </subcellularLocation>
</comment>
<evidence type="ECO:0000256" key="6">
    <source>
        <dbReference type="SAM" id="SignalP"/>
    </source>
</evidence>
<proteinExistence type="inferred from homology"/>
<evidence type="ECO:0000256" key="1">
    <source>
        <dbReference type="ARBA" id="ARBA00004442"/>
    </source>
</evidence>
<dbReference type="PANTHER" id="PTHR38776">
    <property type="entry name" value="MLTA-INTERACTING PROTEIN-RELATED"/>
    <property type="match status" value="1"/>
</dbReference>